<evidence type="ECO:0000313" key="3">
    <source>
        <dbReference type="Proteomes" id="UP001595685"/>
    </source>
</evidence>
<reference evidence="3" key="1">
    <citation type="journal article" date="2019" name="Int. J. Syst. Evol. Microbiol.">
        <title>The Global Catalogue of Microorganisms (GCM) 10K type strain sequencing project: providing services to taxonomists for standard genome sequencing and annotation.</title>
        <authorList>
            <consortium name="The Broad Institute Genomics Platform"/>
            <consortium name="The Broad Institute Genome Sequencing Center for Infectious Disease"/>
            <person name="Wu L."/>
            <person name="Ma J."/>
        </authorList>
    </citation>
    <scope>NUCLEOTIDE SEQUENCE [LARGE SCALE GENOMIC DNA]</scope>
    <source>
        <strain evidence="3">NCAIM B.02333</strain>
    </source>
</reference>
<protein>
    <submittedName>
        <fullName evidence="2">Uncharacterized protein</fullName>
    </submittedName>
</protein>
<dbReference type="EMBL" id="JBHRWW010000006">
    <property type="protein sequence ID" value="MFC3688937.1"/>
    <property type="molecule type" value="Genomic_DNA"/>
</dbReference>
<feature type="region of interest" description="Disordered" evidence="1">
    <location>
        <begin position="1"/>
        <end position="59"/>
    </location>
</feature>
<gene>
    <name evidence="2" type="ORF">ACFOLH_11350</name>
</gene>
<evidence type="ECO:0000313" key="2">
    <source>
        <dbReference type="EMBL" id="MFC3688937.1"/>
    </source>
</evidence>
<sequence length="150" mass="15652">MAGTEQHGHDHGGHQDHGHAHDHDHGHTHGHDHGSADGHRPGFVSAHNPGAGQGPVVLDIGGDVGALVLHTPAEMVGREIEISPAGRDDERQHVEVLPRTTPSGAVRPTAVFGALQQGGWTLWQADGSAALRVTVTGGEVVEARWPEPAV</sequence>
<evidence type="ECO:0000256" key="1">
    <source>
        <dbReference type="SAM" id="MobiDB-lite"/>
    </source>
</evidence>
<dbReference type="RefSeq" id="WP_340288264.1">
    <property type="nucleotide sequence ID" value="NZ_JBBEOI010000001.1"/>
</dbReference>
<dbReference type="Proteomes" id="UP001595685">
    <property type="component" value="Unassembled WGS sequence"/>
</dbReference>
<feature type="compositionally biased region" description="Basic and acidic residues" evidence="1">
    <location>
        <begin position="1"/>
        <end position="40"/>
    </location>
</feature>
<organism evidence="2 3">
    <name type="scientific">Aquipuribacter hungaricus</name>
    <dbReference type="NCBI Taxonomy" id="545624"/>
    <lineage>
        <taxon>Bacteria</taxon>
        <taxon>Bacillati</taxon>
        <taxon>Actinomycetota</taxon>
        <taxon>Actinomycetes</taxon>
        <taxon>Micrococcales</taxon>
        <taxon>Intrasporangiaceae</taxon>
        <taxon>Aquipuribacter</taxon>
    </lineage>
</organism>
<accession>A0ABV7WHM5</accession>
<comment type="caution">
    <text evidence="2">The sequence shown here is derived from an EMBL/GenBank/DDBJ whole genome shotgun (WGS) entry which is preliminary data.</text>
</comment>
<keyword evidence="3" id="KW-1185">Reference proteome</keyword>
<proteinExistence type="predicted"/>
<name>A0ABV7WHM5_9MICO</name>